<dbReference type="Gene3D" id="3.40.190.10">
    <property type="entry name" value="Periplasmic binding protein-like II"/>
    <property type="match status" value="2"/>
</dbReference>
<evidence type="ECO:0000256" key="4">
    <source>
        <dbReference type="ARBA" id="ARBA00022519"/>
    </source>
</evidence>
<dbReference type="EMBL" id="CP025430">
    <property type="protein sequence ID" value="AUH66468.1"/>
    <property type="molecule type" value="Genomic_DNA"/>
</dbReference>
<evidence type="ECO:0000256" key="2">
    <source>
        <dbReference type="ARBA" id="ARBA00022448"/>
    </source>
</evidence>
<evidence type="ECO:0000313" key="7">
    <source>
        <dbReference type="Proteomes" id="UP000234530"/>
    </source>
</evidence>
<keyword evidence="7" id="KW-1185">Reference proteome</keyword>
<comment type="subcellular location">
    <subcellularLocation>
        <location evidence="1">Endomembrane system</location>
    </subcellularLocation>
</comment>
<dbReference type="GO" id="GO:0012505">
    <property type="term" value="C:endomembrane system"/>
    <property type="evidence" value="ECO:0007669"/>
    <property type="project" value="UniProtKB-SubCell"/>
</dbReference>
<keyword evidence="4" id="KW-0997">Cell inner membrane</keyword>
<dbReference type="PANTHER" id="PTHR30024:SF43">
    <property type="entry name" value="BLL4572 PROTEIN"/>
    <property type="match status" value="1"/>
</dbReference>
<name>A0A2H5F4I4_9RHOB</name>
<dbReference type="InterPro" id="IPR044527">
    <property type="entry name" value="NrtA/CpmA_ABC-bd_dom"/>
</dbReference>
<evidence type="ECO:0000256" key="5">
    <source>
        <dbReference type="ARBA" id="ARBA00023136"/>
    </source>
</evidence>
<dbReference type="AlphaFoldDB" id="A0A2H5F4I4"/>
<evidence type="ECO:0000313" key="6">
    <source>
        <dbReference type="EMBL" id="AUH66468.1"/>
    </source>
</evidence>
<dbReference type="SUPFAM" id="SSF53850">
    <property type="entry name" value="Periplasmic binding protein-like II"/>
    <property type="match status" value="1"/>
</dbReference>
<gene>
    <name evidence="6" type="ORF">CX676_18690</name>
</gene>
<proteinExistence type="predicted"/>
<dbReference type="Proteomes" id="UP000234530">
    <property type="component" value="Chromosome"/>
</dbReference>
<keyword evidence="3" id="KW-1003">Cell membrane</keyword>
<accession>A0A2H5F4I4</accession>
<protein>
    <submittedName>
        <fullName evidence="6">Nitrate transporter</fullName>
    </submittedName>
</protein>
<dbReference type="OrthoDB" id="570524at2"/>
<evidence type="ECO:0000256" key="3">
    <source>
        <dbReference type="ARBA" id="ARBA00022475"/>
    </source>
</evidence>
<keyword evidence="2" id="KW-0813">Transport</keyword>
<dbReference type="PANTHER" id="PTHR30024">
    <property type="entry name" value="ALIPHATIC SULFONATES-BINDING PROTEIN-RELATED"/>
    <property type="match status" value="1"/>
</dbReference>
<sequence length="374" mass="39789">MPLVDAAPLIVARDMGFAAQERLDLVLHRAGNWSMLRDLLDLGRVQAAHMLSPMPVARALGLGGAGPGVETLMVLSMNGQVVGVSPDLARDMRAAGPDLGFGDAVATSQALRSARPDGLRLGVPFPFSMHAELLGYWLGPQVTLATVPPPDMAAAIGAGDIEAFCVGEPWGSQAVELGAAELILPGAAIWSQAPEKVLAVRAGWAEENADLTGRLMRAVWRAGQWLSLPQNAPLASEILSEPDRLGVDPEIIDRALTGQLLTRRGGELIRAPALLEFHHGAANFPWRSQAAWIAGRMARRFGLDLRRAAEAAQAIWRSDLYRQHLADLAILPAASSKLEGACPVPQAVGATRASLILSENRFFDGLIFDPSADN</sequence>
<reference evidence="6 7" key="1">
    <citation type="journal article" date="2013" name="Antonie Van Leeuwenhoek">
        <title>Paracoccus zhejiangensis sp. nov., isolated from activated sludge in wastewater-treatment system.</title>
        <authorList>
            <person name="Wu Z.G."/>
            <person name="Zhang D.F."/>
            <person name="Liu Y.L."/>
            <person name="Wang F."/>
            <person name="Jiang X."/>
            <person name="Li C."/>
            <person name="Li S.P."/>
            <person name="Hong Q."/>
            <person name="Li W.J."/>
        </authorList>
    </citation>
    <scope>NUCLEOTIDE SEQUENCE [LARGE SCALE GENOMIC DNA]</scope>
    <source>
        <strain evidence="6 7">J6</strain>
    </source>
</reference>
<evidence type="ECO:0000256" key="1">
    <source>
        <dbReference type="ARBA" id="ARBA00004308"/>
    </source>
</evidence>
<dbReference type="Pfam" id="PF13379">
    <property type="entry name" value="NMT1_2"/>
    <property type="match status" value="1"/>
</dbReference>
<keyword evidence="5" id="KW-0472">Membrane</keyword>
<organism evidence="6 7">
    <name type="scientific">Paracoccus zhejiangensis</name>
    <dbReference type="NCBI Taxonomy" id="1077935"/>
    <lineage>
        <taxon>Bacteria</taxon>
        <taxon>Pseudomonadati</taxon>
        <taxon>Pseudomonadota</taxon>
        <taxon>Alphaproteobacteria</taxon>
        <taxon>Rhodobacterales</taxon>
        <taxon>Paracoccaceae</taxon>
        <taxon>Paracoccus</taxon>
    </lineage>
</organism>
<dbReference type="KEGG" id="pzh:CX676_18690"/>
<dbReference type="CDD" id="cd13553">
    <property type="entry name" value="PBP2_NrtA_CpmA_like"/>
    <property type="match status" value="1"/>
</dbReference>